<sequence length="631" mass="71631">MPDPQYRSGDHDHYHDSDQESYTVCSIASSNETTDDQPGAGRTLGMFYSFIGSSIERNLGALADRLGHSPDGTVSRIQKQRLIVASKGVPSNYGWKRKHQVIQELINDRNLDIDSIPPYFLRGLDYSRLLPSSKKKKDQSNVESTKKQALDYIVDLSISDEYIRELLLDKAAVNILNSFRRDPVLRNALLVLDDAELHTRARKLQRSHEDKGTSIDIQAACLRDLAVYLQDHKYSFVAIRYLRQLSWYTSIVLGDAVRKIAEALNANPDIVEFEECDRILEMWMKMVFGERDMINGFSAGLEIIFRYAEKLPRTVGSREFQKLLRDLETRAVDIVIEIIDCIYVHYMLAVLLKVIMDANRQGDGDLWGGRPCLQPLLHALESPPDIALSKFAYKNYPRLTQTITGAGGLRDVCNELTFYASSEDSHVQERAWYCARVLVATDIYCRASMLKALSLTSKIRHPSDFTTFVEKVKVKCPPMSGLFIYYRHCDAEGRLLHVLDIFDYDGRCDRHGCVMEHVMDMGPTWDDIIYLHLERGTAFSSAGYYPILAGHTVDGERAYLALAVLGTKPEDLRVQKRSAGVSAERTPISLDVLVLRWAPDLYEESEDININVGMDATGPFFWRLSEADPRC</sequence>
<organism evidence="2 3">
    <name type="scientific">Phellinidium pouzarii</name>
    <dbReference type="NCBI Taxonomy" id="167371"/>
    <lineage>
        <taxon>Eukaryota</taxon>
        <taxon>Fungi</taxon>
        <taxon>Dikarya</taxon>
        <taxon>Basidiomycota</taxon>
        <taxon>Agaricomycotina</taxon>
        <taxon>Agaricomycetes</taxon>
        <taxon>Hymenochaetales</taxon>
        <taxon>Hymenochaetaceae</taxon>
        <taxon>Phellinidium</taxon>
    </lineage>
</organism>
<accession>A0A4S4LAQ4</accession>
<comment type="caution">
    <text evidence="2">The sequence shown here is derived from an EMBL/GenBank/DDBJ whole genome shotgun (WGS) entry which is preliminary data.</text>
</comment>
<keyword evidence="3" id="KW-1185">Reference proteome</keyword>
<evidence type="ECO:0000313" key="3">
    <source>
        <dbReference type="Proteomes" id="UP000308199"/>
    </source>
</evidence>
<dbReference type="EMBL" id="SGPK01000093">
    <property type="protein sequence ID" value="THH08607.1"/>
    <property type="molecule type" value="Genomic_DNA"/>
</dbReference>
<feature type="compositionally biased region" description="Basic and acidic residues" evidence="1">
    <location>
        <begin position="8"/>
        <end position="18"/>
    </location>
</feature>
<name>A0A4S4LAQ4_9AGAM</name>
<evidence type="ECO:0000256" key="1">
    <source>
        <dbReference type="SAM" id="MobiDB-lite"/>
    </source>
</evidence>
<reference evidence="2 3" key="1">
    <citation type="submission" date="2019-02" db="EMBL/GenBank/DDBJ databases">
        <title>Genome sequencing of the rare red list fungi Phellinidium pouzarii.</title>
        <authorList>
            <person name="Buettner E."/>
            <person name="Kellner H."/>
        </authorList>
    </citation>
    <scope>NUCLEOTIDE SEQUENCE [LARGE SCALE GENOMIC DNA]</scope>
    <source>
        <strain evidence="2 3">DSM 108285</strain>
    </source>
</reference>
<feature type="region of interest" description="Disordered" evidence="1">
    <location>
        <begin position="1"/>
        <end position="20"/>
    </location>
</feature>
<evidence type="ECO:0000313" key="2">
    <source>
        <dbReference type="EMBL" id="THH08607.1"/>
    </source>
</evidence>
<dbReference type="Proteomes" id="UP000308199">
    <property type="component" value="Unassembled WGS sequence"/>
</dbReference>
<dbReference type="AlphaFoldDB" id="A0A4S4LAQ4"/>
<proteinExistence type="predicted"/>
<gene>
    <name evidence="2" type="ORF">EW145_g2577</name>
</gene>
<protein>
    <submittedName>
        <fullName evidence="2">Uncharacterized protein</fullName>
    </submittedName>
</protein>